<dbReference type="InterPro" id="IPR012341">
    <property type="entry name" value="6hp_glycosidase-like_sf"/>
</dbReference>
<dbReference type="Gene3D" id="1.50.10.10">
    <property type="match status" value="1"/>
</dbReference>
<dbReference type="InterPro" id="IPR051055">
    <property type="entry name" value="PIF1_helicase"/>
</dbReference>
<comment type="catalytic activity">
    <reaction evidence="6">
        <text>ATP + H2O = ADP + phosphate + H(+)</text>
        <dbReference type="Rhea" id="RHEA:13065"/>
        <dbReference type="ChEBI" id="CHEBI:15377"/>
        <dbReference type="ChEBI" id="CHEBI:15378"/>
        <dbReference type="ChEBI" id="CHEBI:30616"/>
        <dbReference type="ChEBI" id="CHEBI:43474"/>
        <dbReference type="ChEBI" id="CHEBI:456216"/>
        <dbReference type="EC" id="5.6.2.3"/>
    </reaction>
</comment>
<dbReference type="EMBL" id="BLLF01002384">
    <property type="protein sequence ID" value="GFH23872.1"/>
    <property type="molecule type" value="Genomic_DNA"/>
</dbReference>
<keyword evidence="6" id="KW-0227">DNA damage</keyword>
<comment type="similarity">
    <text evidence="6">Belongs to the helicase family.</text>
</comment>
<evidence type="ECO:0000256" key="5">
    <source>
        <dbReference type="ARBA" id="ARBA00023326"/>
    </source>
</evidence>
<dbReference type="GO" id="GO:0043139">
    <property type="term" value="F:5'-3' DNA helicase activity"/>
    <property type="evidence" value="ECO:0007669"/>
    <property type="project" value="UniProtKB-EC"/>
</dbReference>
<dbReference type="PANTHER" id="PTHR47642:SF5">
    <property type="entry name" value="ATP-DEPENDENT DNA HELICASE"/>
    <property type="match status" value="1"/>
</dbReference>
<comment type="cofactor">
    <cofactor evidence="6">
        <name>Mg(2+)</name>
        <dbReference type="ChEBI" id="CHEBI:18420"/>
    </cofactor>
</comment>
<evidence type="ECO:0000313" key="10">
    <source>
        <dbReference type="EMBL" id="GFH23872.1"/>
    </source>
</evidence>
<keyword evidence="6" id="KW-0233">DNA recombination</keyword>
<dbReference type="GO" id="GO:0000723">
    <property type="term" value="P:telomere maintenance"/>
    <property type="evidence" value="ECO:0007669"/>
    <property type="project" value="InterPro"/>
</dbReference>
<feature type="region of interest" description="Disordered" evidence="7">
    <location>
        <begin position="194"/>
        <end position="216"/>
    </location>
</feature>
<feature type="domain" description="Glycoside hydrolase family 9" evidence="8">
    <location>
        <begin position="166"/>
        <end position="283"/>
    </location>
</feature>
<dbReference type="InterPro" id="IPR027417">
    <property type="entry name" value="P-loop_NTPase"/>
</dbReference>
<dbReference type="Gene3D" id="3.40.50.300">
    <property type="entry name" value="P-loop containing nucleotide triphosphate hydrolases"/>
    <property type="match status" value="1"/>
</dbReference>
<dbReference type="Pfam" id="PF05970">
    <property type="entry name" value="PIF1"/>
    <property type="match status" value="1"/>
</dbReference>
<dbReference type="GO" id="GO:0005524">
    <property type="term" value="F:ATP binding"/>
    <property type="evidence" value="ECO:0007669"/>
    <property type="project" value="UniProtKB-KW"/>
</dbReference>
<keyword evidence="6" id="KW-0067">ATP-binding</keyword>
<dbReference type="InterPro" id="IPR008928">
    <property type="entry name" value="6-hairpin_glycosidase_sf"/>
</dbReference>
<evidence type="ECO:0000256" key="7">
    <source>
        <dbReference type="SAM" id="MobiDB-lite"/>
    </source>
</evidence>
<evidence type="ECO:0000259" key="8">
    <source>
        <dbReference type="Pfam" id="PF00759"/>
    </source>
</evidence>
<comment type="catalytic activity">
    <reaction evidence="1">
        <text>Endohydrolysis of (1-&gt;4)-beta-D-glucosidic linkages in cellulose, lichenin and cereal beta-D-glucans.</text>
        <dbReference type="EC" id="3.2.1.4"/>
    </reaction>
</comment>
<dbReference type="GO" id="GO:0006281">
    <property type="term" value="P:DNA repair"/>
    <property type="evidence" value="ECO:0007669"/>
    <property type="project" value="UniProtKB-KW"/>
</dbReference>
<organism evidence="10 11">
    <name type="scientific">Haematococcus lacustris</name>
    <name type="common">Green alga</name>
    <name type="synonym">Haematococcus pluvialis</name>
    <dbReference type="NCBI Taxonomy" id="44745"/>
    <lineage>
        <taxon>Eukaryota</taxon>
        <taxon>Viridiplantae</taxon>
        <taxon>Chlorophyta</taxon>
        <taxon>core chlorophytes</taxon>
        <taxon>Chlorophyceae</taxon>
        <taxon>CS clade</taxon>
        <taxon>Chlamydomonadales</taxon>
        <taxon>Haematococcaceae</taxon>
        <taxon>Haematococcus</taxon>
    </lineage>
</organism>
<proteinExistence type="inferred from homology"/>
<comment type="similarity">
    <text evidence="2">Belongs to the glycosyl hydrolase 9 (cellulase E) family.</text>
</comment>
<dbReference type="Pfam" id="PF00759">
    <property type="entry name" value="Glyco_hydro_9"/>
    <property type="match status" value="1"/>
</dbReference>
<evidence type="ECO:0000256" key="3">
    <source>
        <dbReference type="ARBA" id="ARBA00023001"/>
    </source>
</evidence>
<evidence type="ECO:0000256" key="1">
    <source>
        <dbReference type="ARBA" id="ARBA00000966"/>
    </source>
</evidence>
<evidence type="ECO:0000259" key="9">
    <source>
        <dbReference type="Pfam" id="PF05970"/>
    </source>
</evidence>
<dbReference type="EC" id="5.6.2.3" evidence="6"/>
<accession>A0A6A0A2V4</accession>
<dbReference type="SUPFAM" id="SSF52540">
    <property type="entry name" value="P-loop containing nucleoside triphosphate hydrolases"/>
    <property type="match status" value="1"/>
</dbReference>
<gene>
    <name evidence="10" type="ORF">HaLaN_21563</name>
</gene>
<keyword evidence="5" id="KW-0624">Polysaccharide degradation</keyword>
<feature type="compositionally biased region" description="Low complexity" evidence="7">
    <location>
        <begin position="201"/>
        <end position="216"/>
    </location>
</feature>
<evidence type="ECO:0000256" key="6">
    <source>
        <dbReference type="RuleBase" id="RU363044"/>
    </source>
</evidence>
<dbReference type="GO" id="GO:0030245">
    <property type="term" value="P:cellulose catabolic process"/>
    <property type="evidence" value="ECO:0007669"/>
    <property type="project" value="UniProtKB-KW"/>
</dbReference>
<dbReference type="SUPFAM" id="SSF48208">
    <property type="entry name" value="Six-hairpin glycosidases"/>
    <property type="match status" value="1"/>
</dbReference>
<comment type="caution">
    <text evidence="10">The sequence shown here is derived from an EMBL/GenBank/DDBJ whole genome shotgun (WGS) entry which is preliminary data.</text>
</comment>
<protein>
    <recommendedName>
        <fullName evidence="6">ATP-dependent DNA helicase</fullName>
        <ecNumber evidence="6">5.6.2.3</ecNumber>
    </recommendedName>
</protein>
<keyword evidence="6 10" id="KW-0347">Helicase</keyword>
<keyword evidence="6" id="KW-0234">DNA repair</keyword>
<name>A0A6A0A2V4_HAELA</name>
<keyword evidence="6" id="KW-0547">Nucleotide-binding</keyword>
<feature type="domain" description="DNA helicase Pif1-like DEAD-box helicase" evidence="9">
    <location>
        <begin position="7"/>
        <end position="101"/>
    </location>
</feature>
<evidence type="ECO:0000256" key="2">
    <source>
        <dbReference type="ARBA" id="ARBA00007072"/>
    </source>
</evidence>
<dbReference type="InterPro" id="IPR001701">
    <property type="entry name" value="Glyco_hydro_9"/>
</dbReference>
<keyword evidence="3" id="KW-0136">Cellulose degradation</keyword>
<keyword evidence="6" id="KW-0378">Hydrolase</keyword>
<dbReference type="PANTHER" id="PTHR47642">
    <property type="entry name" value="ATP-DEPENDENT DNA HELICASE"/>
    <property type="match status" value="1"/>
</dbReference>
<evidence type="ECO:0000313" key="11">
    <source>
        <dbReference type="Proteomes" id="UP000485058"/>
    </source>
</evidence>
<dbReference type="GO" id="GO:0006310">
    <property type="term" value="P:DNA recombination"/>
    <property type="evidence" value="ECO:0007669"/>
    <property type="project" value="UniProtKB-KW"/>
</dbReference>
<dbReference type="GO" id="GO:0008810">
    <property type="term" value="F:cellulase activity"/>
    <property type="evidence" value="ECO:0007669"/>
    <property type="project" value="UniProtKB-EC"/>
</dbReference>
<keyword evidence="11" id="KW-1185">Reference proteome</keyword>
<reference evidence="10 11" key="1">
    <citation type="submission" date="2020-02" db="EMBL/GenBank/DDBJ databases">
        <title>Draft genome sequence of Haematococcus lacustris strain NIES-144.</title>
        <authorList>
            <person name="Morimoto D."/>
            <person name="Nakagawa S."/>
            <person name="Yoshida T."/>
            <person name="Sawayama S."/>
        </authorList>
    </citation>
    <scope>NUCLEOTIDE SEQUENCE [LARGE SCALE GENOMIC DNA]</scope>
    <source>
        <strain evidence="10 11">NIES-144</strain>
    </source>
</reference>
<keyword evidence="4" id="KW-0119">Carbohydrate metabolism</keyword>
<dbReference type="AlphaFoldDB" id="A0A6A0A2V4"/>
<sequence length="314" mass="33695">MCYLACLQALIVDEASMMSAEFLQQVEPVLRELRGKEKPAGGLQLVVCGDFSQLPPVSKKSDKGTSQDLFLNWGWAFQAPAWRALDFTHVLLTKVFRQKDMQFVGLLEDVRHGRNIPTALSTLTRLCKRPLAIEGGIRPTILFSRNKDVDDTNTRELACACCCCGAQVGHMLGSGTGERSYVVGAGRNPPTIVQHRESSCPGPATTAGNATTDNATQSDAAVPGEALPCTWNSGYYPFAPNPQLHLVSGALVSGPGLNDDFDASRTSPQTRVTAVDNAAFPGVLAGLTDSDTTLRSCEGLHGVWQRYVIGENGI</sequence>
<dbReference type="InterPro" id="IPR010285">
    <property type="entry name" value="DNA_helicase_pif1-like_DEAD"/>
</dbReference>
<dbReference type="Proteomes" id="UP000485058">
    <property type="component" value="Unassembled WGS sequence"/>
</dbReference>
<evidence type="ECO:0000256" key="4">
    <source>
        <dbReference type="ARBA" id="ARBA00023277"/>
    </source>
</evidence>